<organism evidence="6">
    <name type="scientific">Shewanella putrefaciens</name>
    <name type="common">Pseudomonas putrefaciens</name>
    <dbReference type="NCBI Taxonomy" id="24"/>
    <lineage>
        <taxon>Bacteria</taxon>
        <taxon>Pseudomonadati</taxon>
        <taxon>Pseudomonadota</taxon>
        <taxon>Gammaproteobacteria</taxon>
        <taxon>Alteromonadales</taxon>
        <taxon>Shewanellaceae</taxon>
        <taxon>Shewanella</taxon>
    </lineage>
</organism>
<feature type="domain" description="Multidrug resistance protein MdtA-like alpha-helical hairpin" evidence="4">
    <location>
        <begin position="100"/>
        <end position="167"/>
    </location>
</feature>
<feature type="chain" id="PRO_5022238876" evidence="3">
    <location>
        <begin position="24"/>
        <end position="348"/>
    </location>
</feature>
<dbReference type="SUPFAM" id="SSF111369">
    <property type="entry name" value="HlyD-like secretion proteins"/>
    <property type="match status" value="1"/>
</dbReference>
<reference evidence="6" key="2">
    <citation type="journal article" date="2019" name="Genes (Basel)">
        <title>A Novel Arsenate-Resistant Determinant Associated with ICEpMERPH, a Member of the SXT/R391 Group of Mobile Genetic Elements.</title>
        <authorList>
            <person name="Ryan"/>
            <person name="Slattery Pembroke."/>
        </authorList>
    </citation>
    <scope>NUCLEOTIDE SEQUENCE</scope>
    <source>
        <strain evidence="6">PMERPH</strain>
    </source>
</reference>
<feature type="domain" description="Multidrug resistance protein MdtA-like barrel-sandwich hybrid" evidence="5">
    <location>
        <begin position="61"/>
        <end position="96"/>
    </location>
</feature>
<dbReference type="Gene3D" id="1.10.287.470">
    <property type="entry name" value="Helix hairpin bin"/>
    <property type="match status" value="1"/>
</dbReference>
<evidence type="ECO:0000256" key="2">
    <source>
        <dbReference type="SAM" id="Coils"/>
    </source>
</evidence>
<dbReference type="PANTHER" id="PTHR30469:SF18">
    <property type="entry name" value="RESISTANCE-NODULATION-CELL DIVISION (RND) EFFLUX MEMBRANE FUSION PROTEIN-RELATED"/>
    <property type="match status" value="1"/>
</dbReference>
<dbReference type="GO" id="GO:0015562">
    <property type="term" value="F:efflux transmembrane transporter activity"/>
    <property type="evidence" value="ECO:0007669"/>
    <property type="project" value="TreeGrafter"/>
</dbReference>
<comment type="similarity">
    <text evidence="1">Belongs to the membrane fusion protein (MFP) (TC 8.A.1) family.</text>
</comment>
<dbReference type="InterPro" id="IPR006143">
    <property type="entry name" value="RND_pump_MFP"/>
</dbReference>
<evidence type="ECO:0000256" key="1">
    <source>
        <dbReference type="ARBA" id="ARBA00009477"/>
    </source>
</evidence>
<keyword evidence="2" id="KW-0175">Coiled coil</keyword>
<dbReference type="InterPro" id="IPR058625">
    <property type="entry name" value="MdtA-like_BSH"/>
</dbReference>
<dbReference type="EMBL" id="MH974755">
    <property type="protein sequence ID" value="QBQ85741.1"/>
    <property type="molecule type" value="Genomic_DNA"/>
</dbReference>
<dbReference type="Gene3D" id="2.40.30.170">
    <property type="match status" value="1"/>
</dbReference>
<dbReference type="AlphaFoldDB" id="A0A565DCG5"/>
<evidence type="ECO:0000259" key="4">
    <source>
        <dbReference type="Pfam" id="PF25876"/>
    </source>
</evidence>
<name>A0A565DCG5_SHEPU</name>
<dbReference type="GO" id="GO:1990281">
    <property type="term" value="C:efflux pump complex"/>
    <property type="evidence" value="ECO:0007669"/>
    <property type="project" value="TreeGrafter"/>
</dbReference>
<evidence type="ECO:0000313" key="6">
    <source>
        <dbReference type="EMBL" id="QBQ85741.1"/>
    </source>
</evidence>
<dbReference type="NCBIfam" id="TIGR01730">
    <property type="entry name" value="RND_mfp"/>
    <property type="match status" value="1"/>
</dbReference>
<accession>A0A565DCG5</accession>
<dbReference type="Gene3D" id="2.40.50.100">
    <property type="match status" value="1"/>
</dbReference>
<keyword evidence="3" id="KW-0732">Signal</keyword>
<dbReference type="PROSITE" id="PS51257">
    <property type="entry name" value="PROKAR_LIPOPROTEIN"/>
    <property type="match status" value="1"/>
</dbReference>
<proteinExistence type="inferred from homology"/>
<dbReference type="Pfam" id="PF25917">
    <property type="entry name" value="BSH_RND"/>
    <property type="match status" value="1"/>
</dbReference>
<dbReference type="Pfam" id="PF25876">
    <property type="entry name" value="HH_MFP_RND"/>
    <property type="match status" value="1"/>
</dbReference>
<sequence length="348" mass="37902">MHRPLFFMAIVLLMLGCSPDNGASNAPQSAAPWVRTLVVSNASSAFLKLSGTVKGRYETPVAFQVSGRILERYVDAGQRVEAGQLLFQLDPRDLLASVRVAEADMKTTEAALAIARRELNRQQTLVDGQFVSRQTLERYELTLREAISRHQAANAVLEQARNAVDYAELRAEKAGILNAVTAEPGQVVIMGQALATLIDDSSLEAEVYLPEGEDAPASGSLLIDGESLAITLREMAASADPDSRSWRARYRIESRSDALSLGSVVQVRLDQPLQETTFSVPLGALDERSQGAQVWQVVEGQVQPVPVEVLELSQEYARIRASLTQGSRIVALGTHLLTPGMQVREQAR</sequence>
<reference evidence="6" key="1">
    <citation type="submission" date="2018-09" db="EMBL/GenBank/DDBJ databases">
        <authorList>
            <person name="Ryan M.P."/>
            <person name="Slattery S.M."/>
            <person name="Pembroke T."/>
        </authorList>
    </citation>
    <scope>NUCLEOTIDE SEQUENCE</scope>
    <source>
        <strain evidence="6">PMERPH</strain>
    </source>
</reference>
<dbReference type="Gene3D" id="2.40.420.20">
    <property type="match status" value="1"/>
</dbReference>
<dbReference type="PANTHER" id="PTHR30469">
    <property type="entry name" value="MULTIDRUG RESISTANCE PROTEIN MDTA"/>
    <property type="match status" value="1"/>
</dbReference>
<evidence type="ECO:0000256" key="3">
    <source>
        <dbReference type="SAM" id="SignalP"/>
    </source>
</evidence>
<protein>
    <submittedName>
        <fullName evidence="6">RND efflux membrane fusion protein</fullName>
    </submittedName>
</protein>
<dbReference type="InterPro" id="IPR058624">
    <property type="entry name" value="MdtA-like_HH"/>
</dbReference>
<feature type="signal peptide" evidence="3">
    <location>
        <begin position="1"/>
        <end position="23"/>
    </location>
</feature>
<evidence type="ECO:0000259" key="5">
    <source>
        <dbReference type="Pfam" id="PF25917"/>
    </source>
</evidence>
<feature type="coiled-coil region" evidence="2">
    <location>
        <begin position="98"/>
        <end position="163"/>
    </location>
</feature>